<keyword evidence="1" id="KW-0067">ATP-binding</keyword>
<dbReference type="AlphaFoldDB" id="E3GXP9"/>
<dbReference type="InterPro" id="IPR003960">
    <property type="entry name" value="ATPase_AAA_CS"/>
</dbReference>
<dbReference type="Pfam" id="PF23900">
    <property type="entry name" value="PRS2_N"/>
    <property type="match status" value="1"/>
</dbReference>
<dbReference type="InterPro" id="IPR003593">
    <property type="entry name" value="AAA+_ATPase"/>
</dbReference>
<dbReference type="PROSITE" id="PS00674">
    <property type="entry name" value="AAA"/>
    <property type="match status" value="1"/>
</dbReference>
<organism evidence="3 4">
    <name type="scientific">Methanothermus fervidus (strain ATCC 43054 / DSM 2088 / JCM 10308 / V24 S)</name>
    <dbReference type="NCBI Taxonomy" id="523846"/>
    <lineage>
        <taxon>Archaea</taxon>
        <taxon>Methanobacteriati</taxon>
        <taxon>Methanobacteriota</taxon>
        <taxon>Methanomada group</taxon>
        <taxon>Methanobacteria</taxon>
        <taxon>Methanobacteriales</taxon>
        <taxon>Methanothermaceae</taxon>
        <taxon>Methanothermus</taxon>
    </lineage>
</organism>
<dbReference type="GO" id="GO:0005524">
    <property type="term" value="F:ATP binding"/>
    <property type="evidence" value="ECO:0007669"/>
    <property type="project" value="UniProtKB-KW"/>
</dbReference>
<gene>
    <name evidence="3" type="ordered locus">Mfer_0278</name>
</gene>
<dbReference type="InterPro" id="IPR057405">
    <property type="entry name" value="PRS2-like_N"/>
</dbReference>
<sequence length="372" mass="42100">MNTTLSDNYSLDKKSVQKTMLTNKEAKLVVLKPAGYPFICNLIETPKVEVKDKKLFELYAKEQWEGFIVKEGSYLFDQKLLPDYAFKVLKVHPNNSKIGKNTTIILVNTEEHSVVFREVESNLKIADVVGQERAKMKCKVIMKYLENPEKFSGWAPRNILFYGAPGTGKTMLAKSLSNEVNVPLYLVKATSLIGEHVGDGARQIHELYDLACETSPSIVFIDEIDAIGLSRKYQSLRGDVSEVVSALLTEMDGIKENEGVVTIAATNNPSLLDPAIRSRFEEEIEFTLPSKEERKEMIKRHIKTMPLPVTVSPNKLAELSKGMSGRDIKEKLLKTALHKAIVDNDKKIENKHIKYALEHYKKKNKEPKRMFA</sequence>
<comment type="similarity">
    <text evidence="1">Belongs to the AAA ATPase family.</text>
</comment>
<dbReference type="SMART" id="SM00382">
    <property type="entry name" value="AAA"/>
    <property type="match status" value="1"/>
</dbReference>
<dbReference type="InterPro" id="IPR057408">
    <property type="entry name" value="PRS2_C_AAA_lid"/>
</dbReference>
<proteinExistence type="inferred from homology"/>
<dbReference type="InterPro" id="IPR003959">
    <property type="entry name" value="ATPase_AAA_core"/>
</dbReference>
<dbReference type="STRING" id="523846.Mfer_0278"/>
<dbReference type="OrthoDB" id="77269at2157"/>
<name>E3GXP9_METFV</name>
<dbReference type="KEGG" id="mfv:Mfer_0278"/>
<dbReference type="Pfam" id="PF00004">
    <property type="entry name" value="AAA"/>
    <property type="match status" value="1"/>
</dbReference>
<dbReference type="EMBL" id="CP002278">
    <property type="protein sequence ID" value="ADP77081.1"/>
    <property type="molecule type" value="Genomic_DNA"/>
</dbReference>
<accession>E3GXP9</accession>
<evidence type="ECO:0000313" key="4">
    <source>
        <dbReference type="Proteomes" id="UP000002315"/>
    </source>
</evidence>
<dbReference type="PANTHER" id="PTHR23076">
    <property type="entry name" value="METALLOPROTEASE M41 FTSH"/>
    <property type="match status" value="1"/>
</dbReference>
<dbReference type="HOGENOM" id="CLU_000688_21_3_2"/>
<feature type="domain" description="AAA+ ATPase" evidence="2">
    <location>
        <begin position="155"/>
        <end position="290"/>
    </location>
</feature>
<keyword evidence="1" id="KW-0547">Nucleotide-binding</keyword>
<dbReference type="InterPro" id="IPR027417">
    <property type="entry name" value="P-loop_NTPase"/>
</dbReference>
<dbReference type="GO" id="GO:0006508">
    <property type="term" value="P:proteolysis"/>
    <property type="evidence" value="ECO:0007669"/>
    <property type="project" value="TreeGrafter"/>
</dbReference>
<dbReference type="CDD" id="cd19481">
    <property type="entry name" value="RecA-like_protease"/>
    <property type="match status" value="1"/>
</dbReference>
<dbReference type="Gene3D" id="3.40.50.300">
    <property type="entry name" value="P-loop containing nucleotide triphosphate hydrolases"/>
    <property type="match status" value="1"/>
</dbReference>
<dbReference type="Proteomes" id="UP000002315">
    <property type="component" value="Chromosome"/>
</dbReference>
<dbReference type="GO" id="GO:0016887">
    <property type="term" value="F:ATP hydrolysis activity"/>
    <property type="evidence" value="ECO:0007669"/>
    <property type="project" value="InterPro"/>
</dbReference>
<evidence type="ECO:0000313" key="3">
    <source>
        <dbReference type="EMBL" id="ADP77081.1"/>
    </source>
</evidence>
<keyword evidence="4" id="KW-1185">Reference proteome</keyword>
<dbReference type="PANTHER" id="PTHR23076:SF97">
    <property type="entry name" value="ATP-DEPENDENT ZINC METALLOPROTEASE YME1L1"/>
    <property type="match status" value="1"/>
</dbReference>
<dbReference type="Pfam" id="PF23902">
    <property type="entry name" value="AAA_lid_PRS2_C"/>
    <property type="match status" value="1"/>
</dbReference>
<evidence type="ECO:0000256" key="1">
    <source>
        <dbReference type="RuleBase" id="RU003651"/>
    </source>
</evidence>
<evidence type="ECO:0000259" key="2">
    <source>
        <dbReference type="SMART" id="SM00382"/>
    </source>
</evidence>
<dbReference type="SUPFAM" id="SSF52540">
    <property type="entry name" value="P-loop containing nucleoside triphosphate hydrolases"/>
    <property type="match status" value="1"/>
</dbReference>
<protein>
    <submittedName>
        <fullName evidence="3">AAA ATPase central domain protein</fullName>
    </submittedName>
</protein>
<dbReference type="Gene3D" id="1.10.8.60">
    <property type="match status" value="1"/>
</dbReference>
<reference evidence="3 4" key="1">
    <citation type="journal article" date="2010" name="Stand. Genomic Sci.">
        <title>Complete genome sequence of Methanothermus fervidus type strain (V24S).</title>
        <authorList>
            <person name="Anderson I."/>
            <person name="Djao O.D."/>
            <person name="Misra M."/>
            <person name="Chertkov O."/>
            <person name="Nolan M."/>
            <person name="Lucas S."/>
            <person name="Lapidus A."/>
            <person name="Del Rio T.G."/>
            <person name="Tice H."/>
            <person name="Cheng J.F."/>
            <person name="Tapia R."/>
            <person name="Han C."/>
            <person name="Goodwin L."/>
            <person name="Pitluck S."/>
            <person name="Liolios K."/>
            <person name="Ivanova N."/>
            <person name="Mavromatis K."/>
            <person name="Mikhailova N."/>
            <person name="Pati A."/>
            <person name="Brambilla E."/>
            <person name="Chen A."/>
            <person name="Palaniappan K."/>
            <person name="Land M."/>
            <person name="Hauser L."/>
            <person name="Chang Y.J."/>
            <person name="Jeffries C.D."/>
            <person name="Sikorski J."/>
            <person name="Spring S."/>
            <person name="Rohde M."/>
            <person name="Eichinger K."/>
            <person name="Huber H."/>
            <person name="Wirth R."/>
            <person name="Goker M."/>
            <person name="Detter J.C."/>
            <person name="Woyke T."/>
            <person name="Bristow J."/>
            <person name="Eisen J.A."/>
            <person name="Markowitz V."/>
            <person name="Hugenholtz P."/>
            <person name="Klenk H.P."/>
            <person name="Kyrpides N.C."/>
        </authorList>
    </citation>
    <scope>NUCLEOTIDE SEQUENCE [LARGE SCALE GENOMIC DNA]</scope>
    <source>
        <strain evidence="4">ATCC 43054 / DSM 2088 / JCM 10308 / V24 S</strain>
    </source>
</reference>
<dbReference type="GO" id="GO:0004176">
    <property type="term" value="F:ATP-dependent peptidase activity"/>
    <property type="evidence" value="ECO:0007669"/>
    <property type="project" value="TreeGrafter"/>
</dbReference>